<sequence>MSLACMKHQFLRQIRAATVHFSYNGTEAYSVRKAWTRSKPLH</sequence>
<dbReference type="Proteomes" id="UP000005268">
    <property type="component" value="Chromosome"/>
</dbReference>
<reference evidence="1 2" key="1">
    <citation type="journal article" date="2012" name="J. Bacteriol.">
        <title>Complete Genome Sequence of the Naphthalene-Degrading Pseudomonas putida Strain ND6.</title>
        <authorList>
            <person name="Li S."/>
            <person name="Zhao H."/>
            <person name="Li Y."/>
            <person name="Niu S."/>
            <person name="Cai B."/>
        </authorList>
    </citation>
    <scope>NUCLEOTIDE SEQUENCE [LARGE SCALE GENOMIC DNA]</scope>
    <source>
        <strain evidence="1 2">ND6</strain>
    </source>
</reference>
<name>I3V1K2_PSEPU</name>
<dbReference type="EMBL" id="CP003588">
    <property type="protein sequence ID" value="AFK71623.1"/>
    <property type="molecule type" value="Genomic_DNA"/>
</dbReference>
<proteinExistence type="predicted"/>
<dbReference type="HOGENOM" id="CLU_3256636_0_0_6"/>
<gene>
    <name evidence="1" type="ORF">YSA_08979</name>
</gene>
<evidence type="ECO:0000313" key="2">
    <source>
        <dbReference type="Proteomes" id="UP000005268"/>
    </source>
</evidence>
<evidence type="ECO:0000313" key="1">
    <source>
        <dbReference type="EMBL" id="AFK71623.1"/>
    </source>
</evidence>
<dbReference type="KEGG" id="ppi:YSA_08979"/>
<protein>
    <submittedName>
        <fullName evidence="1">Uncharacterized protein</fullName>
    </submittedName>
</protein>
<dbReference type="AlphaFoldDB" id="I3V1K2"/>
<organism evidence="1 2">
    <name type="scientific">Pseudomonas putida ND6</name>
    <dbReference type="NCBI Taxonomy" id="231023"/>
    <lineage>
        <taxon>Bacteria</taxon>
        <taxon>Pseudomonadati</taxon>
        <taxon>Pseudomonadota</taxon>
        <taxon>Gammaproteobacteria</taxon>
        <taxon>Pseudomonadales</taxon>
        <taxon>Pseudomonadaceae</taxon>
        <taxon>Pseudomonas</taxon>
    </lineage>
</organism>
<accession>I3V1K2</accession>